<protein>
    <recommendedName>
        <fullName evidence="5">Probable membrane transporter protein</fullName>
    </recommendedName>
</protein>
<name>A0A1U9KSW4_9PROT</name>
<dbReference type="GO" id="GO:0005886">
    <property type="term" value="C:plasma membrane"/>
    <property type="evidence" value="ECO:0007669"/>
    <property type="project" value="UniProtKB-SubCell"/>
</dbReference>
<keyword evidence="3 5" id="KW-1133">Transmembrane helix</keyword>
<evidence type="ECO:0000256" key="5">
    <source>
        <dbReference type="RuleBase" id="RU363041"/>
    </source>
</evidence>
<evidence type="ECO:0000256" key="1">
    <source>
        <dbReference type="ARBA" id="ARBA00004141"/>
    </source>
</evidence>
<accession>A0A1U9KSW4</accession>
<feature type="transmembrane region" description="Helical" evidence="5">
    <location>
        <begin position="106"/>
        <end position="127"/>
    </location>
</feature>
<dbReference type="InterPro" id="IPR051598">
    <property type="entry name" value="TSUP/Inactive_protease-like"/>
</dbReference>
<keyword evidence="2 5" id="KW-0812">Transmembrane</keyword>
<evidence type="ECO:0000313" key="7">
    <source>
        <dbReference type="Proteomes" id="UP000188604"/>
    </source>
</evidence>
<feature type="transmembrane region" description="Helical" evidence="5">
    <location>
        <begin position="148"/>
        <end position="181"/>
    </location>
</feature>
<dbReference type="RefSeq" id="WP_077807903.1">
    <property type="nucleotide sequence ID" value="NZ_BJXS01000001.1"/>
</dbReference>
<reference evidence="6 7" key="1">
    <citation type="submission" date="2016-03" db="EMBL/GenBank/DDBJ databases">
        <title>Acetic acid bacteria sequencing.</title>
        <authorList>
            <person name="Brandt J."/>
            <person name="Jakob F."/>
            <person name="Vogel R.F."/>
        </authorList>
    </citation>
    <scope>NUCLEOTIDE SEQUENCE [LARGE SCALE GENOMIC DNA]</scope>
    <source>
        <strain evidence="6 7">NBRC 101099</strain>
    </source>
</reference>
<comment type="subcellular location">
    <subcellularLocation>
        <location evidence="5">Cell membrane</location>
        <topology evidence="5">Multi-pass membrane protein</topology>
    </subcellularLocation>
    <subcellularLocation>
        <location evidence="1">Membrane</location>
        <topology evidence="1">Multi-pass membrane protein</topology>
    </subcellularLocation>
</comment>
<evidence type="ECO:0000256" key="3">
    <source>
        <dbReference type="ARBA" id="ARBA00022989"/>
    </source>
</evidence>
<organism evidence="6 7">
    <name type="scientific">Neoasaia chiangmaiensis</name>
    <dbReference type="NCBI Taxonomy" id="320497"/>
    <lineage>
        <taxon>Bacteria</taxon>
        <taxon>Pseudomonadati</taxon>
        <taxon>Pseudomonadota</taxon>
        <taxon>Alphaproteobacteria</taxon>
        <taxon>Acetobacterales</taxon>
        <taxon>Acetobacteraceae</taxon>
        <taxon>Neoasaia</taxon>
    </lineage>
</organism>
<evidence type="ECO:0000313" key="6">
    <source>
        <dbReference type="EMBL" id="AQS88852.1"/>
    </source>
</evidence>
<dbReference type="OrthoDB" id="5189995at2"/>
<dbReference type="PANTHER" id="PTHR43701:SF2">
    <property type="entry name" value="MEMBRANE TRANSPORTER PROTEIN YJNA-RELATED"/>
    <property type="match status" value="1"/>
</dbReference>
<dbReference type="EMBL" id="CP014691">
    <property type="protein sequence ID" value="AQS88852.1"/>
    <property type="molecule type" value="Genomic_DNA"/>
</dbReference>
<feature type="transmembrane region" description="Helical" evidence="5">
    <location>
        <begin position="12"/>
        <end position="41"/>
    </location>
</feature>
<keyword evidence="7" id="KW-1185">Reference proteome</keyword>
<dbReference type="Proteomes" id="UP000188604">
    <property type="component" value="Chromosome"/>
</dbReference>
<dbReference type="STRING" id="320497.A0U93_14010"/>
<dbReference type="Pfam" id="PF01925">
    <property type="entry name" value="TauE"/>
    <property type="match status" value="1"/>
</dbReference>
<proteinExistence type="inferred from homology"/>
<dbReference type="AlphaFoldDB" id="A0A1U9KSW4"/>
<gene>
    <name evidence="6" type="ORF">A0U93_14010</name>
</gene>
<feature type="transmembrane region" description="Helical" evidence="5">
    <location>
        <begin position="218"/>
        <end position="240"/>
    </location>
</feature>
<dbReference type="InterPro" id="IPR002781">
    <property type="entry name" value="TM_pro_TauE-like"/>
</dbReference>
<dbReference type="KEGG" id="nch:A0U93_14010"/>
<comment type="similarity">
    <text evidence="5">Belongs to the 4-toluene sulfonate uptake permease (TSUP) (TC 2.A.102) family.</text>
</comment>
<dbReference type="PANTHER" id="PTHR43701">
    <property type="entry name" value="MEMBRANE TRANSPORTER PROTEIN MJ0441-RELATED"/>
    <property type="match status" value="1"/>
</dbReference>
<sequence>MPFIDDIQPLYALSGLAVGFLVGMTGVGGGSLMTPLLILLFRIHPQTAVGTDLLYAAITKSVGTIVHGRRGVVDWRVVLRLSSGSIPATLLSLLVLQHYGSPSHDASHIITVSLGIALLLTAPSVFFRHQLQQWSHRKAGSVSERATGLLTVALGFALGVMVTFSSVGAGAIGVTILILLYPRLPTASIVGSDIAHAVPLTLIAGMGHWWLGSVHGQMLASLLCGSIPGIILGSLCVGLVHERVQRSLLAAVLFIVGARMI</sequence>
<feature type="transmembrane region" description="Helical" evidence="5">
    <location>
        <begin position="77"/>
        <end position="100"/>
    </location>
</feature>
<evidence type="ECO:0000256" key="2">
    <source>
        <dbReference type="ARBA" id="ARBA00022692"/>
    </source>
</evidence>
<keyword evidence="5" id="KW-1003">Cell membrane</keyword>
<evidence type="ECO:0000256" key="4">
    <source>
        <dbReference type="ARBA" id="ARBA00023136"/>
    </source>
</evidence>
<keyword evidence="4 5" id="KW-0472">Membrane</keyword>